<dbReference type="Proteomes" id="UP001191004">
    <property type="component" value="Unassembled WGS sequence"/>
</dbReference>
<evidence type="ECO:0000313" key="3">
    <source>
        <dbReference type="Proteomes" id="UP001191004"/>
    </source>
</evidence>
<dbReference type="InterPro" id="IPR016064">
    <property type="entry name" value="NAD/diacylglycerol_kinase_sf"/>
</dbReference>
<proteinExistence type="predicted"/>
<organism evidence="2 3">
    <name type="scientific">Candidatus Nanosyncoccus nanoralicus</name>
    <dbReference type="NCBI Taxonomy" id="2171996"/>
    <lineage>
        <taxon>Bacteria</taxon>
        <taxon>Candidatus Saccharimonadota</taxon>
        <taxon>Candidatus Nanosyncoccalia</taxon>
        <taxon>Candidatus Nanosyncoccales</taxon>
        <taxon>Candidatus Nanosyncoccaceae</taxon>
        <taxon>Candidatus Nanosyncoccus</taxon>
    </lineage>
</organism>
<protein>
    <recommendedName>
        <fullName evidence="1">DAGKc domain-containing protein</fullName>
    </recommendedName>
</protein>
<dbReference type="SUPFAM" id="SSF111331">
    <property type="entry name" value="NAD kinase/diacylglycerol kinase-like"/>
    <property type="match status" value="1"/>
</dbReference>
<dbReference type="InterPro" id="IPR001206">
    <property type="entry name" value="Diacylglycerol_kinase_cat_dom"/>
</dbReference>
<dbReference type="InterPro" id="IPR017438">
    <property type="entry name" value="ATP-NAD_kinase_N"/>
</dbReference>
<dbReference type="Pfam" id="PF00781">
    <property type="entry name" value="DAGK_cat"/>
    <property type="match status" value="1"/>
</dbReference>
<feature type="domain" description="DAGKc" evidence="1">
    <location>
        <begin position="58"/>
        <end position="131"/>
    </location>
</feature>
<name>A0ABY0FLS1_9BACT</name>
<sequence length="327" mass="37209">MKQKRKETELNYVLKRITEESNNGRIRVVLVVNSRSSQAKKVETEAIRPIKKVILGKTGLLNVTFFQYEVAPTDVDDNAEKLAACLMDGDILVTLGGDGTATIGVNAAFLSGKKVRYYTLPFGNFNDIARTGRRARGGEVYGLESRVDGEHFRFALCYFTMGMLAESTEVFDEGKIREKLRKKRGRLCFSLVVLFKWFMKNHKKRFIPKFRYELDGNRGGVEMAGVSDVVILNGESMAKLVRGGDYYLNDRFLVRMASLQNIFTMCWFMIRGFFMGVKGEKALKFKITFEEEAVGGEVEIQAEGEYKKLKNVKNIEFKKTKEALQIL</sequence>
<reference evidence="2 3" key="1">
    <citation type="journal article" date="2018" name="bioRxiv">
        <title>Evidence of independent acquisition and adaption of ultra-small bacteria to human hosts across the highly diverse yet reduced genomes of the phylum Saccharibacteria.</title>
        <authorList>
            <person name="McLean J.S."/>
            <person name="Bor B."/>
            <person name="To T.T."/>
            <person name="Liu Q."/>
            <person name="Kearns K.A."/>
            <person name="Solden L.M."/>
            <person name="Wrighton K.C."/>
            <person name="He X."/>
            <person name="Shi W."/>
        </authorList>
    </citation>
    <scope>NUCLEOTIDE SEQUENCE [LARGE SCALE GENOMIC DNA]</scope>
    <source>
        <strain evidence="2 3">TM7_KMM_G3_1_HOT_351</strain>
    </source>
</reference>
<dbReference type="Gene3D" id="3.40.50.10330">
    <property type="entry name" value="Probable inorganic polyphosphate/atp-NAD kinase, domain 1"/>
    <property type="match status" value="1"/>
</dbReference>
<comment type="caution">
    <text evidence="2">The sequence shown here is derived from an EMBL/GenBank/DDBJ whole genome shotgun (WGS) entry which is preliminary data.</text>
</comment>
<dbReference type="EMBL" id="PRLL01000005">
    <property type="protein sequence ID" value="RYC73680.1"/>
    <property type="molecule type" value="Genomic_DNA"/>
</dbReference>
<dbReference type="RefSeq" id="WP_129604432.1">
    <property type="nucleotide sequence ID" value="NZ_PRLL01000005.1"/>
</dbReference>
<evidence type="ECO:0000313" key="2">
    <source>
        <dbReference type="EMBL" id="RYC73680.1"/>
    </source>
</evidence>
<accession>A0ABY0FLS1</accession>
<keyword evidence="3" id="KW-1185">Reference proteome</keyword>
<reference evidence="2 3" key="2">
    <citation type="journal article" date="2020" name="Cell Rep.">
        <title>Acquisition and Adaptation of Ultra-small Parasitic Reduced Genome Bacteria to Mammalian Hosts.</title>
        <authorList>
            <person name="McLean J.S."/>
            <person name="Bor B."/>
            <person name="Kerns K.A."/>
            <person name="Liu Q."/>
            <person name="To T.T."/>
            <person name="Solden L."/>
            <person name="Hendrickson E.L."/>
            <person name="Wrighton K."/>
            <person name="Shi W."/>
            <person name="He X."/>
        </authorList>
    </citation>
    <scope>NUCLEOTIDE SEQUENCE [LARGE SCALE GENOMIC DNA]</scope>
    <source>
        <strain evidence="2 3">TM7_KMM_G3_1_HOT_351</strain>
    </source>
</reference>
<evidence type="ECO:0000259" key="1">
    <source>
        <dbReference type="Pfam" id="PF00781"/>
    </source>
</evidence>
<gene>
    <name evidence="2" type="ORF">G3KMM_00246</name>
</gene>